<dbReference type="PANTHER" id="PTHR38457:SF1">
    <property type="entry name" value="REGULATOR ABRB-RELATED"/>
    <property type="match status" value="1"/>
</dbReference>
<keyword evidence="2" id="KW-0503">Monooxygenase</keyword>
<feature type="transmembrane region" description="Helical" evidence="1">
    <location>
        <begin position="137"/>
        <end position="154"/>
    </location>
</feature>
<keyword evidence="2" id="KW-0560">Oxidoreductase</keyword>
<keyword evidence="3" id="KW-1185">Reference proteome</keyword>
<dbReference type="InterPro" id="IPR007820">
    <property type="entry name" value="AbrB_fam"/>
</dbReference>
<name>A0ABQ2PNU0_9NEIS</name>
<sequence>MLVVLSLLLGAGLSACGLPAALLLGPMIAGIIVTANGGSRGIAPLPFQIAQSIVGAMIARTLPGWVHGDIGGHWMLFVGGVLSVLAICTLLGWLLTRMHVLPGSTAMWGLSPGAATTMTLMAEAFGADVQLVALMQYLRVMLVAAVASVITRILGAHGVHGTLASTHWWQMPDWLALAGTVALAGISIWLSRRFKLRAGAILIPMFAGMLLVHLGWLKIELPVWLLVGAYAIIGWHVGLKFTRPLLQYAARALPRILLCTLALIAACGGLAVVLVQVAGVDPLTAYLATSPGGADTVAIIAASSHVDVSFVMAMQVSRFMTILLVSPLLARLMAGRAKAAKRS</sequence>
<feature type="transmembrane region" description="Helical" evidence="1">
    <location>
        <begin position="106"/>
        <end position="125"/>
    </location>
</feature>
<accession>A0ABQ2PNU0</accession>
<feature type="transmembrane region" description="Helical" evidence="1">
    <location>
        <begin position="198"/>
        <end position="217"/>
    </location>
</feature>
<dbReference type="NCBIfam" id="TIGR03082">
    <property type="entry name" value="Gneg_AbrB_dup"/>
    <property type="match status" value="2"/>
</dbReference>
<dbReference type="GO" id="GO:0004497">
    <property type="term" value="F:monooxygenase activity"/>
    <property type="evidence" value="ECO:0007669"/>
    <property type="project" value="UniProtKB-KW"/>
</dbReference>
<feature type="transmembrane region" description="Helical" evidence="1">
    <location>
        <begin position="74"/>
        <end position="94"/>
    </location>
</feature>
<feature type="transmembrane region" description="Helical" evidence="1">
    <location>
        <begin position="41"/>
        <end position="62"/>
    </location>
</feature>
<feature type="transmembrane region" description="Helical" evidence="1">
    <location>
        <begin position="316"/>
        <end position="334"/>
    </location>
</feature>
<reference evidence="3" key="1">
    <citation type="journal article" date="2019" name="Int. J. Syst. Evol. Microbiol.">
        <title>The Global Catalogue of Microorganisms (GCM) 10K type strain sequencing project: providing services to taxonomists for standard genome sequencing and annotation.</title>
        <authorList>
            <consortium name="The Broad Institute Genomics Platform"/>
            <consortium name="The Broad Institute Genome Sequencing Center for Infectious Disease"/>
            <person name="Wu L."/>
            <person name="Ma J."/>
        </authorList>
    </citation>
    <scope>NUCLEOTIDE SEQUENCE [LARGE SCALE GENOMIC DNA]</scope>
    <source>
        <strain evidence="3">CGMCC 1.8860</strain>
    </source>
</reference>
<keyword evidence="1" id="KW-1133">Transmembrane helix</keyword>
<feature type="transmembrane region" description="Helical" evidence="1">
    <location>
        <begin position="223"/>
        <end position="241"/>
    </location>
</feature>
<dbReference type="InterPro" id="IPR017516">
    <property type="entry name" value="AbrB_dup"/>
</dbReference>
<dbReference type="EMBL" id="BMLY01000004">
    <property type="protein sequence ID" value="GGP26886.1"/>
    <property type="molecule type" value="Genomic_DNA"/>
</dbReference>
<dbReference type="Pfam" id="PF05145">
    <property type="entry name" value="AbrB"/>
    <property type="match status" value="1"/>
</dbReference>
<dbReference type="Proteomes" id="UP000621859">
    <property type="component" value="Unassembled WGS sequence"/>
</dbReference>
<evidence type="ECO:0000256" key="1">
    <source>
        <dbReference type="SAM" id="Phobius"/>
    </source>
</evidence>
<keyword evidence="1" id="KW-0812">Transmembrane</keyword>
<feature type="transmembrane region" description="Helical" evidence="1">
    <location>
        <begin position="174"/>
        <end position="191"/>
    </location>
</feature>
<proteinExistence type="predicted"/>
<feature type="transmembrane region" description="Helical" evidence="1">
    <location>
        <begin position="253"/>
        <end position="278"/>
    </location>
</feature>
<protein>
    <submittedName>
        <fullName evidence="2">Ammonia monooxygenase</fullName>
    </submittedName>
</protein>
<dbReference type="PIRSF" id="PIRSF038991">
    <property type="entry name" value="Protein_AbrB"/>
    <property type="match status" value="1"/>
</dbReference>
<evidence type="ECO:0000313" key="3">
    <source>
        <dbReference type="Proteomes" id="UP000621859"/>
    </source>
</evidence>
<keyword evidence="1" id="KW-0472">Membrane</keyword>
<comment type="caution">
    <text evidence="2">The sequence shown here is derived from an EMBL/GenBank/DDBJ whole genome shotgun (WGS) entry which is preliminary data.</text>
</comment>
<organism evidence="2 3">
    <name type="scientific">Silvimonas amylolytica</name>
    <dbReference type="NCBI Taxonomy" id="449663"/>
    <lineage>
        <taxon>Bacteria</taxon>
        <taxon>Pseudomonadati</taxon>
        <taxon>Pseudomonadota</taxon>
        <taxon>Betaproteobacteria</taxon>
        <taxon>Neisseriales</taxon>
        <taxon>Chitinibacteraceae</taxon>
        <taxon>Silvimonas</taxon>
    </lineage>
</organism>
<gene>
    <name evidence="2" type="primary">abrB</name>
    <name evidence="2" type="ORF">GCM10010971_27050</name>
</gene>
<dbReference type="PANTHER" id="PTHR38457">
    <property type="entry name" value="REGULATOR ABRB-RELATED"/>
    <property type="match status" value="1"/>
</dbReference>
<evidence type="ECO:0000313" key="2">
    <source>
        <dbReference type="EMBL" id="GGP26886.1"/>
    </source>
</evidence>